<name>A0A4R1J7U6_9GAMM</name>
<protein>
    <submittedName>
        <fullName evidence="3">GH15 family glucan-1,4-alpha-glucosidase</fullName>
    </submittedName>
</protein>
<dbReference type="PANTHER" id="PTHR31616:SF2">
    <property type="entry name" value="GH15-LIKE DOMAIN-CONTAINING PROTEIN"/>
    <property type="match status" value="1"/>
</dbReference>
<evidence type="ECO:0000259" key="1">
    <source>
        <dbReference type="Pfam" id="PF00723"/>
    </source>
</evidence>
<dbReference type="Gene3D" id="1.50.10.10">
    <property type="match status" value="1"/>
</dbReference>
<sequence length="598" mass="68565">MPDNNLELALIGNCTISALVNKMGEIVWSCMPRFDSDPVFASLLKVGDKASLTGTYGVDVADFSYSEQEYIKNTAILKTTLYDQRGNGLIITDFAPRFWLYGRTHRPITIMRILTPIGSPKIRVRLRPADNERNVPYQRIEGSNHISFIGETQSLRLTTDLSVVSIHDEKWFILDQERYLIFGSDESIEEPIKQLTQRFLNQTMSNWQDWVRNLSIPFEWQDAVIRAAITLKLSAFEDTGAIVAAMTTSIPEARNTERNWDYRFCWLRDSYFTVHALNRLGITATMEQYLQYLVNLAATLDDEYLQPVFCINGDKHMQERIIDALDGYQGMGPVRFGNQAADQIQHDVYGAIVLSATQMFFDERIRRPGDQRLFQLLEAVGEKAVQYYNQPDAGLWELRGSQHVHTFSSMMCWAAADRLGQIARKLQLPQREQYWQSHAQTMRKDIEENAFNEKLNSYTATWGGDTMDASLLLACTLGYVQGDDPNFIGTVESIEQQLRPSGSKYIFRYVIEDDFGAPETAFTICSFWYIEALASIGRDEQARELFEDLLERRNHVGLLSEDIEPDSGELWGNFPQTYSMVGIINCARMLSKRWEDEL</sequence>
<evidence type="ECO:0000259" key="2">
    <source>
        <dbReference type="Pfam" id="PF19291"/>
    </source>
</evidence>
<reference evidence="3 4" key="1">
    <citation type="submission" date="2019-03" db="EMBL/GenBank/DDBJ databases">
        <title>Genomic Encyclopedia of Type Strains, Phase IV (KMG-IV): sequencing the most valuable type-strain genomes for metagenomic binning, comparative biology and taxonomic classification.</title>
        <authorList>
            <person name="Goeker M."/>
        </authorList>
    </citation>
    <scope>NUCLEOTIDE SEQUENCE [LARGE SCALE GENOMIC DNA]</scope>
    <source>
        <strain evidence="3 4">DSM 18577</strain>
    </source>
</reference>
<dbReference type="PANTHER" id="PTHR31616">
    <property type="entry name" value="TREHALASE"/>
    <property type="match status" value="1"/>
</dbReference>
<dbReference type="Pfam" id="PF19291">
    <property type="entry name" value="TREH_N"/>
    <property type="match status" value="1"/>
</dbReference>
<keyword evidence="4" id="KW-1185">Reference proteome</keyword>
<dbReference type="EMBL" id="SMGD01000018">
    <property type="protein sequence ID" value="TCK46611.1"/>
    <property type="molecule type" value="Genomic_DNA"/>
</dbReference>
<dbReference type="Proteomes" id="UP000295565">
    <property type="component" value="Unassembled WGS sequence"/>
</dbReference>
<dbReference type="GO" id="GO:0004553">
    <property type="term" value="F:hydrolase activity, hydrolyzing O-glycosyl compounds"/>
    <property type="evidence" value="ECO:0007669"/>
    <property type="project" value="TreeGrafter"/>
</dbReference>
<dbReference type="AlphaFoldDB" id="A0A4R1J7U6"/>
<comment type="caution">
    <text evidence="3">The sequence shown here is derived from an EMBL/GenBank/DDBJ whole genome shotgun (WGS) entry which is preliminary data.</text>
</comment>
<dbReference type="Pfam" id="PF00723">
    <property type="entry name" value="Glyco_hydro_15"/>
    <property type="match status" value="1"/>
</dbReference>
<feature type="domain" description="Trehalase-like N-terminal" evidence="2">
    <location>
        <begin position="8"/>
        <end position="146"/>
    </location>
</feature>
<feature type="domain" description="GH15-like" evidence="1">
    <location>
        <begin position="222"/>
        <end position="587"/>
    </location>
</feature>
<dbReference type="RefSeq" id="WP_131914293.1">
    <property type="nucleotide sequence ID" value="NZ_OU594967.1"/>
</dbReference>
<dbReference type="SUPFAM" id="SSF48208">
    <property type="entry name" value="Six-hairpin glycosidases"/>
    <property type="match status" value="1"/>
</dbReference>
<dbReference type="InterPro" id="IPR045582">
    <property type="entry name" value="Trehalase-like_N"/>
</dbReference>
<accession>A0A4R1J7U6</accession>
<evidence type="ECO:0000313" key="4">
    <source>
        <dbReference type="Proteomes" id="UP000295565"/>
    </source>
</evidence>
<dbReference type="InterPro" id="IPR012341">
    <property type="entry name" value="6hp_glycosidase-like_sf"/>
</dbReference>
<proteinExistence type="predicted"/>
<dbReference type="InterPro" id="IPR011613">
    <property type="entry name" value="GH15-like"/>
</dbReference>
<dbReference type="InterPro" id="IPR008928">
    <property type="entry name" value="6-hairpin_glycosidase_sf"/>
</dbReference>
<dbReference type="OrthoDB" id="3902805at2"/>
<organism evidence="3 4">
    <name type="scientific">Celerinatantimonas diazotrophica</name>
    <dbReference type="NCBI Taxonomy" id="412034"/>
    <lineage>
        <taxon>Bacteria</taxon>
        <taxon>Pseudomonadati</taxon>
        <taxon>Pseudomonadota</taxon>
        <taxon>Gammaproteobacteria</taxon>
        <taxon>Celerinatantimonadaceae</taxon>
        <taxon>Celerinatantimonas</taxon>
    </lineage>
</organism>
<gene>
    <name evidence="3" type="ORF">EV690_3562</name>
</gene>
<dbReference type="GO" id="GO:0005975">
    <property type="term" value="P:carbohydrate metabolic process"/>
    <property type="evidence" value="ECO:0007669"/>
    <property type="project" value="InterPro"/>
</dbReference>
<evidence type="ECO:0000313" key="3">
    <source>
        <dbReference type="EMBL" id="TCK46611.1"/>
    </source>
</evidence>